<gene>
    <name evidence="1" type="ORF">EKG39_20300</name>
</gene>
<dbReference type="AlphaFoldDB" id="A0A3S0KC43"/>
<evidence type="ECO:0000313" key="2">
    <source>
        <dbReference type="Proteomes" id="UP000282060"/>
    </source>
</evidence>
<dbReference type="EMBL" id="RXNV01000016">
    <property type="protein sequence ID" value="RTR27431.1"/>
    <property type="molecule type" value="Genomic_DNA"/>
</dbReference>
<dbReference type="OrthoDB" id="6292676at2"/>
<dbReference type="RefSeq" id="WP_126507833.1">
    <property type="nucleotide sequence ID" value="NZ_RXNV01000016.1"/>
</dbReference>
<protein>
    <submittedName>
        <fullName evidence="1">Uncharacterized protein</fullName>
    </submittedName>
</protein>
<proteinExistence type="predicted"/>
<comment type="caution">
    <text evidence="1">The sequence shown here is derived from an EMBL/GenBank/DDBJ whole genome shotgun (WGS) entry which is preliminary data.</text>
</comment>
<keyword evidence="2" id="KW-1185">Reference proteome</keyword>
<sequence length="137" mass="15814">MLQYKQEFGEGFELGFELGNFPHLEDKSWKDEACPSFMFKLNSGLGHAGFGLEHTGSEKKQNSLVEYLVLWVDYPNKEERENTTTSRYSIVTATNLGSLHEPEIYHDEHSFTLFETEEGEALTQYLSGLHIEPFYPR</sequence>
<organism evidence="1 2">
    <name type="scientific">Shewanella atlantica</name>
    <dbReference type="NCBI Taxonomy" id="271099"/>
    <lineage>
        <taxon>Bacteria</taxon>
        <taxon>Pseudomonadati</taxon>
        <taxon>Pseudomonadota</taxon>
        <taxon>Gammaproteobacteria</taxon>
        <taxon>Alteromonadales</taxon>
        <taxon>Shewanellaceae</taxon>
        <taxon>Shewanella</taxon>
    </lineage>
</organism>
<name>A0A3S0KC43_9GAMM</name>
<reference evidence="1 2" key="1">
    <citation type="submission" date="2018-12" db="EMBL/GenBank/DDBJ databases">
        <authorList>
            <person name="Yu L."/>
        </authorList>
    </citation>
    <scope>NUCLEOTIDE SEQUENCE [LARGE SCALE GENOMIC DNA]</scope>
    <source>
        <strain evidence="1 2">HAW-EB5</strain>
    </source>
</reference>
<dbReference type="Proteomes" id="UP000282060">
    <property type="component" value="Unassembled WGS sequence"/>
</dbReference>
<evidence type="ECO:0000313" key="1">
    <source>
        <dbReference type="EMBL" id="RTR27431.1"/>
    </source>
</evidence>
<accession>A0A3S0KC43</accession>